<reference evidence="2 3" key="1">
    <citation type="submission" date="2014-04" db="EMBL/GenBank/DDBJ databases">
        <authorList>
            <consortium name="DOE Joint Genome Institute"/>
            <person name="Kuo A."/>
            <person name="Tarkka M."/>
            <person name="Buscot F."/>
            <person name="Kohler A."/>
            <person name="Nagy L.G."/>
            <person name="Floudas D."/>
            <person name="Copeland A."/>
            <person name="Barry K.W."/>
            <person name="Cichocki N."/>
            <person name="Veneault-Fourrey C."/>
            <person name="LaButti K."/>
            <person name="Lindquist E.A."/>
            <person name="Lipzen A."/>
            <person name="Lundell T."/>
            <person name="Morin E."/>
            <person name="Murat C."/>
            <person name="Sun H."/>
            <person name="Tunlid A."/>
            <person name="Henrissat B."/>
            <person name="Grigoriev I.V."/>
            <person name="Hibbett D.S."/>
            <person name="Martin F."/>
            <person name="Nordberg H.P."/>
            <person name="Cantor M.N."/>
            <person name="Hua S.X."/>
        </authorList>
    </citation>
    <scope>NUCLEOTIDE SEQUENCE [LARGE SCALE GENOMIC DNA]</scope>
    <source>
        <strain evidence="2 3">F 1598</strain>
    </source>
</reference>
<dbReference type="InterPro" id="IPR011009">
    <property type="entry name" value="Kinase-like_dom_sf"/>
</dbReference>
<dbReference type="PROSITE" id="PS50011">
    <property type="entry name" value="PROTEIN_KINASE_DOM"/>
    <property type="match status" value="1"/>
</dbReference>
<gene>
    <name evidence="2" type="ORF">PILCRDRAFT_57595</name>
</gene>
<protein>
    <recommendedName>
        <fullName evidence="1">Protein kinase domain-containing protein</fullName>
    </recommendedName>
</protein>
<dbReference type="Pfam" id="PF00069">
    <property type="entry name" value="Pkinase"/>
    <property type="match status" value="1"/>
</dbReference>
<feature type="non-terminal residue" evidence="2">
    <location>
        <position position="1"/>
    </location>
</feature>
<reference evidence="3" key="2">
    <citation type="submission" date="2015-01" db="EMBL/GenBank/DDBJ databases">
        <title>Evolutionary Origins and Diversification of the Mycorrhizal Mutualists.</title>
        <authorList>
            <consortium name="DOE Joint Genome Institute"/>
            <consortium name="Mycorrhizal Genomics Consortium"/>
            <person name="Kohler A."/>
            <person name="Kuo A."/>
            <person name="Nagy L.G."/>
            <person name="Floudas D."/>
            <person name="Copeland A."/>
            <person name="Barry K.W."/>
            <person name="Cichocki N."/>
            <person name="Veneault-Fourrey C."/>
            <person name="LaButti K."/>
            <person name="Lindquist E.A."/>
            <person name="Lipzen A."/>
            <person name="Lundell T."/>
            <person name="Morin E."/>
            <person name="Murat C."/>
            <person name="Riley R."/>
            <person name="Ohm R."/>
            <person name="Sun H."/>
            <person name="Tunlid A."/>
            <person name="Henrissat B."/>
            <person name="Grigoriev I.V."/>
            <person name="Hibbett D.S."/>
            <person name="Martin F."/>
        </authorList>
    </citation>
    <scope>NUCLEOTIDE SEQUENCE [LARGE SCALE GENOMIC DNA]</scope>
    <source>
        <strain evidence="3">F 1598</strain>
    </source>
</reference>
<dbReference type="InParanoid" id="A0A0C3CRU7"/>
<accession>A0A0C3CRU7</accession>
<dbReference type="AlphaFoldDB" id="A0A0C3CRU7"/>
<dbReference type="Gene3D" id="1.10.510.10">
    <property type="entry name" value="Transferase(Phosphotransferase) domain 1"/>
    <property type="match status" value="1"/>
</dbReference>
<dbReference type="EMBL" id="KN832970">
    <property type="protein sequence ID" value="KIM92407.1"/>
    <property type="molecule type" value="Genomic_DNA"/>
</dbReference>
<organism evidence="2 3">
    <name type="scientific">Piloderma croceum (strain F 1598)</name>
    <dbReference type="NCBI Taxonomy" id="765440"/>
    <lineage>
        <taxon>Eukaryota</taxon>
        <taxon>Fungi</taxon>
        <taxon>Dikarya</taxon>
        <taxon>Basidiomycota</taxon>
        <taxon>Agaricomycotina</taxon>
        <taxon>Agaricomycetes</taxon>
        <taxon>Agaricomycetidae</taxon>
        <taxon>Atheliales</taxon>
        <taxon>Atheliaceae</taxon>
        <taxon>Piloderma</taxon>
    </lineage>
</organism>
<dbReference type="Proteomes" id="UP000054166">
    <property type="component" value="Unassembled WGS sequence"/>
</dbReference>
<dbReference type="InterPro" id="IPR050235">
    <property type="entry name" value="CK1_Ser-Thr_kinase"/>
</dbReference>
<dbReference type="GO" id="GO:0005524">
    <property type="term" value="F:ATP binding"/>
    <property type="evidence" value="ECO:0007669"/>
    <property type="project" value="InterPro"/>
</dbReference>
<evidence type="ECO:0000313" key="2">
    <source>
        <dbReference type="EMBL" id="KIM92407.1"/>
    </source>
</evidence>
<dbReference type="InterPro" id="IPR000719">
    <property type="entry name" value="Prot_kinase_dom"/>
</dbReference>
<sequence>LMHIHSHGTVHCDIKPDNIMLSIGDTDRFFLINYGIAQPYCTGTSNRYNPIKDGRHVLGTLTWASLNAHSGYDLSPWDDLESLAYTLLFLLRGSLPWQRSPSESSTLLARMAQVWERKCAWTGAGLREGFPDAFGQLLDHSRALGLDENPDYACFQILFDDFSQGTSFSRETFGGSNTVACSTPTCEHSLSLLIPTA</sequence>
<dbReference type="HOGENOM" id="CLU_019279_2_4_1"/>
<evidence type="ECO:0000259" key="1">
    <source>
        <dbReference type="PROSITE" id="PS50011"/>
    </source>
</evidence>
<dbReference type="STRING" id="765440.A0A0C3CRU7"/>
<dbReference type="SUPFAM" id="SSF56112">
    <property type="entry name" value="Protein kinase-like (PK-like)"/>
    <property type="match status" value="1"/>
</dbReference>
<dbReference type="OrthoDB" id="5579860at2759"/>
<name>A0A0C3CRU7_PILCF</name>
<keyword evidence="3" id="KW-1185">Reference proteome</keyword>
<evidence type="ECO:0000313" key="3">
    <source>
        <dbReference type="Proteomes" id="UP000054166"/>
    </source>
</evidence>
<proteinExistence type="predicted"/>
<feature type="domain" description="Protein kinase" evidence="1">
    <location>
        <begin position="1"/>
        <end position="197"/>
    </location>
</feature>
<dbReference type="PANTHER" id="PTHR11909">
    <property type="entry name" value="CASEIN KINASE-RELATED"/>
    <property type="match status" value="1"/>
</dbReference>
<dbReference type="GO" id="GO:0004672">
    <property type="term" value="F:protein kinase activity"/>
    <property type="evidence" value="ECO:0007669"/>
    <property type="project" value="InterPro"/>
</dbReference>